<dbReference type="InterPro" id="IPR018356">
    <property type="entry name" value="Tscrpt_reg_HTH_DeoR_CS"/>
</dbReference>
<accession>A0A327NTA9</accession>
<dbReference type="PROSITE" id="PS51000">
    <property type="entry name" value="HTH_DEOR_2"/>
    <property type="match status" value="1"/>
</dbReference>
<dbReference type="InterPro" id="IPR050313">
    <property type="entry name" value="Carb_Metab_HTH_regulators"/>
</dbReference>
<dbReference type="SUPFAM" id="SSF100950">
    <property type="entry name" value="NagB/RpiA/CoA transferase-like"/>
    <property type="match status" value="1"/>
</dbReference>
<dbReference type="OrthoDB" id="9797223at2"/>
<dbReference type="InterPro" id="IPR014036">
    <property type="entry name" value="DeoR-like_C"/>
</dbReference>
<reference evidence="5 6" key="1">
    <citation type="submission" date="2018-06" db="EMBL/GenBank/DDBJ databases">
        <title>Spirosoma sp. HMF3257 Genome sequencing and assembly.</title>
        <authorList>
            <person name="Kang H."/>
            <person name="Cha I."/>
            <person name="Kim H."/>
            <person name="Kang J."/>
            <person name="Joh K."/>
        </authorList>
    </citation>
    <scope>NUCLEOTIDE SEQUENCE [LARGE SCALE GENOMIC DNA]</scope>
    <source>
        <strain evidence="5 6">HMF3257</strain>
    </source>
</reference>
<dbReference type="AlphaFoldDB" id="A0A327NTA9"/>
<dbReference type="InterPro" id="IPR036390">
    <property type="entry name" value="WH_DNA-bd_sf"/>
</dbReference>
<organism evidence="5 6">
    <name type="scientific">Spirosoma telluris</name>
    <dbReference type="NCBI Taxonomy" id="2183553"/>
    <lineage>
        <taxon>Bacteria</taxon>
        <taxon>Pseudomonadati</taxon>
        <taxon>Bacteroidota</taxon>
        <taxon>Cytophagia</taxon>
        <taxon>Cytophagales</taxon>
        <taxon>Cytophagaceae</taxon>
        <taxon>Spirosoma</taxon>
    </lineage>
</organism>
<evidence type="ECO:0000256" key="1">
    <source>
        <dbReference type="ARBA" id="ARBA00023015"/>
    </source>
</evidence>
<dbReference type="SMART" id="SM00420">
    <property type="entry name" value="HTH_DEOR"/>
    <property type="match status" value="1"/>
</dbReference>
<evidence type="ECO:0000259" key="4">
    <source>
        <dbReference type="PROSITE" id="PS51000"/>
    </source>
</evidence>
<keyword evidence="3" id="KW-0804">Transcription</keyword>
<dbReference type="PANTHER" id="PTHR30363:SF44">
    <property type="entry name" value="AGA OPERON TRANSCRIPTIONAL REPRESSOR-RELATED"/>
    <property type="match status" value="1"/>
</dbReference>
<sequence>MNFQQRKHLIVQTVEERGSVEVSELAELLHTSEMTVRRDLIQLAASGLVYRTRGGAMKVSLATDKHRFVNKTAVNPERKDYICQLAAQEIQEGDVIFMDCGSTVFRLCPFIRNKRITVITNSLPIVAELMSSEVAVNLVGGEVDKERQAVHGLIAEEHLARYRANRAFMGVDGISLAHGLSANSEKEASITMAIARQTEKVYLLCDSSKLETNKYLYFAPLSLFDVLITDNEANPAVVAAYRQAGITLIN</sequence>
<dbReference type="PRINTS" id="PR00037">
    <property type="entry name" value="HTHLACR"/>
</dbReference>
<dbReference type="Proteomes" id="UP000249016">
    <property type="component" value="Unassembled WGS sequence"/>
</dbReference>
<feature type="domain" description="HTH deoR-type" evidence="4">
    <location>
        <begin position="3"/>
        <end position="58"/>
    </location>
</feature>
<protein>
    <submittedName>
        <fullName evidence="5">DeoR/GlpR transcriptional regulator</fullName>
    </submittedName>
</protein>
<keyword evidence="2" id="KW-0238">DNA-binding</keyword>
<dbReference type="PANTHER" id="PTHR30363">
    <property type="entry name" value="HTH-TYPE TRANSCRIPTIONAL REGULATOR SRLR-RELATED"/>
    <property type="match status" value="1"/>
</dbReference>
<keyword evidence="6" id="KW-1185">Reference proteome</keyword>
<dbReference type="Gene3D" id="1.10.10.10">
    <property type="entry name" value="Winged helix-like DNA-binding domain superfamily/Winged helix DNA-binding domain"/>
    <property type="match status" value="1"/>
</dbReference>
<dbReference type="InterPro" id="IPR037171">
    <property type="entry name" value="NagB/RpiA_transferase-like"/>
</dbReference>
<dbReference type="PROSITE" id="PS00894">
    <property type="entry name" value="HTH_DEOR_1"/>
    <property type="match status" value="1"/>
</dbReference>
<dbReference type="InterPro" id="IPR036388">
    <property type="entry name" value="WH-like_DNA-bd_sf"/>
</dbReference>
<evidence type="ECO:0000313" key="5">
    <source>
        <dbReference type="EMBL" id="RAI77813.1"/>
    </source>
</evidence>
<dbReference type="Pfam" id="PF08220">
    <property type="entry name" value="HTH_DeoR"/>
    <property type="match status" value="1"/>
</dbReference>
<dbReference type="SUPFAM" id="SSF46785">
    <property type="entry name" value="Winged helix' DNA-binding domain"/>
    <property type="match status" value="1"/>
</dbReference>
<keyword evidence="1" id="KW-0805">Transcription regulation</keyword>
<proteinExistence type="predicted"/>
<comment type="caution">
    <text evidence="5">The sequence shown here is derived from an EMBL/GenBank/DDBJ whole genome shotgun (WGS) entry which is preliminary data.</text>
</comment>
<dbReference type="GO" id="GO:0003677">
    <property type="term" value="F:DNA binding"/>
    <property type="evidence" value="ECO:0007669"/>
    <property type="project" value="UniProtKB-KW"/>
</dbReference>
<evidence type="ECO:0000313" key="6">
    <source>
        <dbReference type="Proteomes" id="UP000249016"/>
    </source>
</evidence>
<dbReference type="EMBL" id="QLII01000001">
    <property type="protein sequence ID" value="RAI77813.1"/>
    <property type="molecule type" value="Genomic_DNA"/>
</dbReference>
<dbReference type="Pfam" id="PF00455">
    <property type="entry name" value="DeoRC"/>
    <property type="match status" value="1"/>
</dbReference>
<dbReference type="RefSeq" id="WP_111348855.1">
    <property type="nucleotide sequence ID" value="NZ_QLII01000001.1"/>
</dbReference>
<dbReference type="SMART" id="SM01134">
    <property type="entry name" value="DeoRC"/>
    <property type="match status" value="1"/>
</dbReference>
<name>A0A327NTA9_9BACT</name>
<dbReference type="Gene3D" id="3.40.50.1360">
    <property type="match status" value="1"/>
</dbReference>
<dbReference type="GO" id="GO:0003700">
    <property type="term" value="F:DNA-binding transcription factor activity"/>
    <property type="evidence" value="ECO:0007669"/>
    <property type="project" value="InterPro"/>
</dbReference>
<gene>
    <name evidence="5" type="ORF">HMF3257_33385</name>
</gene>
<dbReference type="InterPro" id="IPR001034">
    <property type="entry name" value="DeoR_HTH"/>
</dbReference>
<evidence type="ECO:0000256" key="2">
    <source>
        <dbReference type="ARBA" id="ARBA00023125"/>
    </source>
</evidence>
<evidence type="ECO:0000256" key="3">
    <source>
        <dbReference type="ARBA" id="ARBA00023163"/>
    </source>
</evidence>